<feature type="compositionally biased region" description="Basic and acidic residues" evidence="1">
    <location>
        <begin position="264"/>
        <end position="277"/>
    </location>
</feature>
<evidence type="ECO:0000313" key="3">
    <source>
        <dbReference type="Proteomes" id="UP000242188"/>
    </source>
</evidence>
<protein>
    <submittedName>
        <fullName evidence="2">Uncharacterized protein</fullName>
    </submittedName>
</protein>
<evidence type="ECO:0000313" key="2">
    <source>
        <dbReference type="EMBL" id="OWF39524.1"/>
    </source>
</evidence>
<organism evidence="2 3">
    <name type="scientific">Mizuhopecten yessoensis</name>
    <name type="common">Japanese scallop</name>
    <name type="synonym">Patinopecten yessoensis</name>
    <dbReference type="NCBI Taxonomy" id="6573"/>
    <lineage>
        <taxon>Eukaryota</taxon>
        <taxon>Metazoa</taxon>
        <taxon>Spiralia</taxon>
        <taxon>Lophotrochozoa</taxon>
        <taxon>Mollusca</taxon>
        <taxon>Bivalvia</taxon>
        <taxon>Autobranchia</taxon>
        <taxon>Pteriomorphia</taxon>
        <taxon>Pectinida</taxon>
        <taxon>Pectinoidea</taxon>
        <taxon>Pectinidae</taxon>
        <taxon>Mizuhopecten</taxon>
    </lineage>
</organism>
<feature type="compositionally biased region" description="Polar residues" evidence="1">
    <location>
        <begin position="307"/>
        <end position="320"/>
    </location>
</feature>
<feature type="region of interest" description="Disordered" evidence="1">
    <location>
        <begin position="221"/>
        <end position="320"/>
    </location>
</feature>
<accession>A0A210PST7</accession>
<keyword evidence="3" id="KW-1185">Reference proteome</keyword>
<feature type="compositionally biased region" description="Polar residues" evidence="1">
    <location>
        <begin position="227"/>
        <end position="257"/>
    </location>
</feature>
<feature type="region of interest" description="Disordered" evidence="1">
    <location>
        <begin position="445"/>
        <end position="465"/>
    </location>
</feature>
<feature type="compositionally biased region" description="Basic and acidic residues" evidence="1">
    <location>
        <begin position="288"/>
        <end position="305"/>
    </location>
</feature>
<dbReference type="OrthoDB" id="10625412at2759"/>
<gene>
    <name evidence="2" type="ORF">KP79_PYT11109</name>
</gene>
<evidence type="ECO:0000256" key="1">
    <source>
        <dbReference type="SAM" id="MobiDB-lite"/>
    </source>
</evidence>
<name>A0A210PST7_MIZYE</name>
<sequence>MDEISKHPTDQSYTHDGDVRVRRNCETANYGNQIAYAGNHSPLFGSNLPTAINCYDSQISGIARRNSLYGADYRGNGTAYRGKVKTHENNDRSGRITHMLERNYYENNPSIEINGNNGSRYGHNSISYEHNHTPSTNFRGLLASGSAAYYDETKSYTTSVNSNQAVINGHKQAPVDTARYSGNQNVSLYDVQNTHGIYNVPTYTYQGVNWTSPGDANHHGTQRHYYSDTTSATRTNNYSNETLPYGSGRSSSHNLQFDGSAYGQHHEPQKETNDKHRTTWSYQQQASKVDDVTSRKRKLDGEKRGSTSKQEINNNDVTTSTPKVDKRALYSKFRVVKRKDQSQVFNESTKIKPFLLRFKLGDKTIVDVNDQDGLPRNTKRAKIVPTVTPIKENEAEATIGNIEFITLDNMKIVRRKLEVVQLVQQEDERQERLKAEAEVKAKVKANAKARLRTDKKRKDRRRGHV</sequence>
<dbReference type="EMBL" id="NEDP02005523">
    <property type="protein sequence ID" value="OWF39524.1"/>
    <property type="molecule type" value="Genomic_DNA"/>
</dbReference>
<dbReference type="Proteomes" id="UP000242188">
    <property type="component" value="Unassembled WGS sequence"/>
</dbReference>
<dbReference type="AlphaFoldDB" id="A0A210PST7"/>
<comment type="caution">
    <text evidence="2">The sequence shown here is derived from an EMBL/GenBank/DDBJ whole genome shotgun (WGS) entry which is preliminary data.</text>
</comment>
<reference evidence="2 3" key="1">
    <citation type="journal article" date="2017" name="Nat. Ecol. Evol.">
        <title>Scallop genome provides insights into evolution of bilaterian karyotype and development.</title>
        <authorList>
            <person name="Wang S."/>
            <person name="Zhang J."/>
            <person name="Jiao W."/>
            <person name="Li J."/>
            <person name="Xun X."/>
            <person name="Sun Y."/>
            <person name="Guo X."/>
            <person name="Huan P."/>
            <person name="Dong B."/>
            <person name="Zhang L."/>
            <person name="Hu X."/>
            <person name="Sun X."/>
            <person name="Wang J."/>
            <person name="Zhao C."/>
            <person name="Wang Y."/>
            <person name="Wang D."/>
            <person name="Huang X."/>
            <person name="Wang R."/>
            <person name="Lv J."/>
            <person name="Li Y."/>
            <person name="Zhang Z."/>
            <person name="Liu B."/>
            <person name="Lu W."/>
            <person name="Hui Y."/>
            <person name="Liang J."/>
            <person name="Zhou Z."/>
            <person name="Hou R."/>
            <person name="Li X."/>
            <person name="Liu Y."/>
            <person name="Li H."/>
            <person name="Ning X."/>
            <person name="Lin Y."/>
            <person name="Zhao L."/>
            <person name="Xing Q."/>
            <person name="Dou J."/>
            <person name="Li Y."/>
            <person name="Mao J."/>
            <person name="Guo H."/>
            <person name="Dou H."/>
            <person name="Li T."/>
            <person name="Mu C."/>
            <person name="Jiang W."/>
            <person name="Fu Q."/>
            <person name="Fu X."/>
            <person name="Miao Y."/>
            <person name="Liu J."/>
            <person name="Yu Q."/>
            <person name="Li R."/>
            <person name="Liao H."/>
            <person name="Li X."/>
            <person name="Kong Y."/>
            <person name="Jiang Z."/>
            <person name="Chourrout D."/>
            <person name="Li R."/>
            <person name="Bao Z."/>
        </authorList>
    </citation>
    <scope>NUCLEOTIDE SEQUENCE [LARGE SCALE GENOMIC DNA]</scope>
    <source>
        <strain evidence="2 3">PY_sf001</strain>
    </source>
</reference>
<proteinExistence type="predicted"/>